<evidence type="ECO:0000256" key="8">
    <source>
        <dbReference type="ARBA" id="ARBA00032824"/>
    </source>
</evidence>
<protein>
    <recommendedName>
        <fullName evidence="2">thioredoxin-dependent peroxiredoxin</fullName>
        <ecNumber evidence="2">1.11.1.24</ecNumber>
    </recommendedName>
    <alternativeName>
        <fullName evidence="8">Thioredoxin peroxidase</fullName>
    </alternativeName>
    <alternativeName>
        <fullName evidence="10">Thioredoxin-dependent peroxiredoxin Bcp</fullName>
    </alternativeName>
</protein>
<organism evidence="13 14">
    <name type="scientific">Brevundimonas albigilva</name>
    <dbReference type="NCBI Taxonomy" id="1312364"/>
    <lineage>
        <taxon>Bacteria</taxon>
        <taxon>Pseudomonadati</taxon>
        <taxon>Pseudomonadota</taxon>
        <taxon>Alphaproteobacteria</taxon>
        <taxon>Caulobacterales</taxon>
        <taxon>Caulobacteraceae</taxon>
        <taxon>Brevundimonas</taxon>
    </lineage>
</organism>
<evidence type="ECO:0000256" key="11">
    <source>
        <dbReference type="ARBA" id="ARBA00049091"/>
    </source>
</evidence>
<dbReference type="InterPro" id="IPR013766">
    <property type="entry name" value="Thioredoxin_domain"/>
</dbReference>
<dbReference type="PANTHER" id="PTHR42801:SF4">
    <property type="entry name" value="AHPC_TSA FAMILY PROTEIN"/>
    <property type="match status" value="1"/>
</dbReference>
<dbReference type="EMBL" id="CP097649">
    <property type="protein sequence ID" value="URI13883.1"/>
    <property type="molecule type" value="Genomic_DNA"/>
</dbReference>
<keyword evidence="7" id="KW-0676">Redox-active center</keyword>
<evidence type="ECO:0000259" key="12">
    <source>
        <dbReference type="PROSITE" id="PS51352"/>
    </source>
</evidence>
<dbReference type="CDD" id="cd03017">
    <property type="entry name" value="PRX_BCP"/>
    <property type="match status" value="1"/>
</dbReference>
<gene>
    <name evidence="13" type="ORF">M8231_08530</name>
</gene>
<evidence type="ECO:0000256" key="5">
    <source>
        <dbReference type="ARBA" id="ARBA00023002"/>
    </source>
</evidence>
<dbReference type="RefSeq" id="WP_249750325.1">
    <property type="nucleotide sequence ID" value="NZ_CP097298.1"/>
</dbReference>
<evidence type="ECO:0000256" key="1">
    <source>
        <dbReference type="ARBA" id="ARBA00003330"/>
    </source>
</evidence>
<comment type="catalytic activity">
    <reaction evidence="11">
        <text>a hydroperoxide + [thioredoxin]-dithiol = an alcohol + [thioredoxin]-disulfide + H2O</text>
        <dbReference type="Rhea" id="RHEA:62620"/>
        <dbReference type="Rhea" id="RHEA-COMP:10698"/>
        <dbReference type="Rhea" id="RHEA-COMP:10700"/>
        <dbReference type="ChEBI" id="CHEBI:15377"/>
        <dbReference type="ChEBI" id="CHEBI:29950"/>
        <dbReference type="ChEBI" id="CHEBI:30879"/>
        <dbReference type="ChEBI" id="CHEBI:35924"/>
        <dbReference type="ChEBI" id="CHEBI:50058"/>
        <dbReference type="EC" id="1.11.1.24"/>
    </reaction>
</comment>
<evidence type="ECO:0000256" key="9">
    <source>
        <dbReference type="ARBA" id="ARBA00038489"/>
    </source>
</evidence>
<keyword evidence="14" id="KW-1185">Reference proteome</keyword>
<reference evidence="13" key="1">
    <citation type="submission" date="2022-05" db="EMBL/GenBank/DDBJ databases">
        <title>Brevundimonas albigilva TT17 genome sequence.</title>
        <authorList>
            <person name="Lee K."/>
            <person name="Son H."/>
        </authorList>
    </citation>
    <scope>NUCLEOTIDE SEQUENCE</scope>
    <source>
        <strain evidence="13">TT17</strain>
    </source>
</reference>
<keyword evidence="3" id="KW-0575">Peroxidase</keyword>
<proteinExistence type="inferred from homology"/>
<keyword evidence="5" id="KW-0560">Oxidoreductase</keyword>
<dbReference type="Pfam" id="PF00578">
    <property type="entry name" value="AhpC-TSA"/>
    <property type="match status" value="1"/>
</dbReference>
<evidence type="ECO:0000256" key="7">
    <source>
        <dbReference type="ARBA" id="ARBA00023284"/>
    </source>
</evidence>
<accession>A0ABY4SGJ1</accession>
<keyword evidence="4" id="KW-0049">Antioxidant</keyword>
<evidence type="ECO:0000313" key="13">
    <source>
        <dbReference type="EMBL" id="URI13883.1"/>
    </source>
</evidence>
<dbReference type="PANTHER" id="PTHR42801">
    <property type="entry name" value="THIOREDOXIN-DEPENDENT PEROXIDE REDUCTASE"/>
    <property type="match status" value="1"/>
</dbReference>
<comment type="similarity">
    <text evidence="9">Belongs to the peroxiredoxin family. BCP/PrxQ subfamily.</text>
</comment>
<sequence>MPEVGRPAPALDLPTDGGGRVSLAALKGRPVVVYFYPKADTPGCTNEGKDFSALLDDFAALDATVVAVSKDPVKKLDRFKAKHDLKVVLASDEAGAACEAWGVWVQKRLYGREYMGIERATFLVGPDGNIVRAWRNVRVPGHAEAVLAALKAP</sequence>
<evidence type="ECO:0000256" key="10">
    <source>
        <dbReference type="ARBA" id="ARBA00042639"/>
    </source>
</evidence>
<dbReference type="Proteomes" id="UP001055429">
    <property type="component" value="Chromosome"/>
</dbReference>
<feature type="domain" description="Thioredoxin" evidence="12">
    <location>
        <begin position="2"/>
        <end position="153"/>
    </location>
</feature>
<dbReference type="InterPro" id="IPR050924">
    <property type="entry name" value="Peroxiredoxin_BCP/PrxQ"/>
</dbReference>
<evidence type="ECO:0000256" key="3">
    <source>
        <dbReference type="ARBA" id="ARBA00022559"/>
    </source>
</evidence>
<dbReference type="Gene3D" id="3.40.30.10">
    <property type="entry name" value="Glutaredoxin"/>
    <property type="match status" value="1"/>
</dbReference>
<dbReference type="EC" id="1.11.1.24" evidence="2"/>
<dbReference type="InterPro" id="IPR000866">
    <property type="entry name" value="AhpC/TSA"/>
</dbReference>
<evidence type="ECO:0000256" key="2">
    <source>
        <dbReference type="ARBA" id="ARBA00013017"/>
    </source>
</evidence>
<dbReference type="PROSITE" id="PS51352">
    <property type="entry name" value="THIOREDOXIN_2"/>
    <property type="match status" value="1"/>
</dbReference>
<keyword evidence="6" id="KW-1015">Disulfide bond</keyword>
<dbReference type="InterPro" id="IPR036249">
    <property type="entry name" value="Thioredoxin-like_sf"/>
</dbReference>
<evidence type="ECO:0000313" key="14">
    <source>
        <dbReference type="Proteomes" id="UP001055429"/>
    </source>
</evidence>
<evidence type="ECO:0000256" key="6">
    <source>
        <dbReference type="ARBA" id="ARBA00023157"/>
    </source>
</evidence>
<dbReference type="SUPFAM" id="SSF52833">
    <property type="entry name" value="Thioredoxin-like"/>
    <property type="match status" value="1"/>
</dbReference>
<comment type="function">
    <text evidence="1">Thiol-specific peroxidase that catalyzes the reduction of hydrogen peroxide and organic hydroperoxides to water and alcohols, respectively. Plays a role in cell protection against oxidative stress by detoxifying peroxides and as sensor of hydrogen peroxide-mediated signaling events.</text>
</comment>
<name>A0ABY4SGJ1_9CAUL</name>
<evidence type="ECO:0000256" key="4">
    <source>
        <dbReference type="ARBA" id="ARBA00022862"/>
    </source>
</evidence>